<dbReference type="EMBL" id="QLTW01000025">
    <property type="protein sequence ID" value="MBT9144825.1"/>
    <property type="molecule type" value="Genomic_DNA"/>
</dbReference>
<dbReference type="AlphaFoldDB" id="A0A9E2F5Y6"/>
<evidence type="ECO:0000313" key="1">
    <source>
        <dbReference type="EMBL" id="MBT9144825.1"/>
    </source>
</evidence>
<proteinExistence type="predicted"/>
<organism evidence="1 2">
    <name type="scientific">Psychracetigena formicireducens</name>
    <dbReference type="NCBI Taxonomy" id="2986056"/>
    <lineage>
        <taxon>Bacteria</taxon>
        <taxon>Bacillati</taxon>
        <taxon>Candidatus Lithacetigenota</taxon>
        <taxon>Candidatus Psychracetigena</taxon>
    </lineage>
</organism>
<dbReference type="Proteomes" id="UP000811545">
    <property type="component" value="Unassembled WGS sequence"/>
</dbReference>
<accession>A0A9E2F5Y6</accession>
<name>A0A9E2F5Y6_PSYF1</name>
<sequence length="61" mass="6946">MGENGKGEKRGEKGTVPNRILGGCPHTFFDNLMPKTLMITGYFEKRSQLFYNKPVPIFPEK</sequence>
<comment type="caution">
    <text evidence="1">The sequence shown here is derived from an EMBL/GenBank/DDBJ whole genome shotgun (WGS) entry which is preliminary data.</text>
</comment>
<evidence type="ECO:0000313" key="2">
    <source>
        <dbReference type="Proteomes" id="UP000811545"/>
    </source>
</evidence>
<gene>
    <name evidence="1" type="ORF">DDT42_00676</name>
</gene>
<reference evidence="1 2" key="1">
    <citation type="journal article" date="2021" name="bioRxiv">
        <title>Unique metabolic strategies in Hadean analogues reveal hints for primordial physiology.</title>
        <authorList>
            <person name="Nobu M.K."/>
            <person name="Nakai R."/>
            <person name="Tamazawa S."/>
            <person name="Mori H."/>
            <person name="Toyoda A."/>
            <person name="Ijiri A."/>
            <person name="Suzuki S."/>
            <person name="Kurokawa K."/>
            <person name="Kamagata Y."/>
            <person name="Tamaki H."/>
        </authorList>
    </citation>
    <scope>NUCLEOTIDE SEQUENCE [LARGE SCALE GENOMIC DNA]</scope>
    <source>
        <strain evidence="1">BS525</strain>
    </source>
</reference>
<protein>
    <submittedName>
        <fullName evidence="1">Uncharacterized protein</fullName>
    </submittedName>
</protein>